<evidence type="ECO:0000256" key="1">
    <source>
        <dbReference type="SAM" id="SignalP"/>
    </source>
</evidence>
<dbReference type="Pfam" id="PF13975">
    <property type="entry name" value="gag-asp_proteas"/>
    <property type="match status" value="1"/>
</dbReference>
<dbReference type="SUPFAM" id="SSF50630">
    <property type="entry name" value="Acid proteases"/>
    <property type="match status" value="1"/>
</dbReference>
<comment type="caution">
    <text evidence="2">The sequence shown here is derived from an EMBL/GenBank/DDBJ whole genome shotgun (WGS) entry which is preliminary data.</text>
</comment>
<evidence type="ECO:0008006" key="4">
    <source>
        <dbReference type="Google" id="ProtNLM"/>
    </source>
</evidence>
<feature type="chain" id="PRO_5026780861" description="Peptidase A2 domain-containing protein" evidence="1">
    <location>
        <begin position="33"/>
        <end position="173"/>
    </location>
</feature>
<name>A0A6L9MWM9_9ALTE</name>
<proteinExistence type="predicted"/>
<protein>
    <recommendedName>
        <fullName evidence="4">Peptidase A2 domain-containing protein</fullName>
    </recommendedName>
</protein>
<dbReference type="Gene3D" id="2.40.70.10">
    <property type="entry name" value="Acid Proteases"/>
    <property type="match status" value="1"/>
</dbReference>
<dbReference type="EMBL" id="JAAAWP010000009">
    <property type="protein sequence ID" value="NDW22659.1"/>
    <property type="molecule type" value="Genomic_DNA"/>
</dbReference>
<organism evidence="2 3">
    <name type="scientific">Alteromonas hispanica</name>
    <dbReference type="NCBI Taxonomy" id="315421"/>
    <lineage>
        <taxon>Bacteria</taxon>
        <taxon>Pseudomonadati</taxon>
        <taxon>Pseudomonadota</taxon>
        <taxon>Gammaproteobacteria</taxon>
        <taxon>Alteromonadales</taxon>
        <taxon>Alteromonadaceae</taxon>
        <taxon>Alteromonas/Salinimonas group</taxon>
        <taxon>Alteromonas</taxon>
    </lineage>
</organism>
<keyword evidence="3" id="KW-1185">Reference proteome</keyword>
<dbReference type="InterPro" id="IPR021109">
    <property type="entry name" value="Peptidase_aspartic_dom_sf"/>
</dbReference>
<dbReference type="Proteomes" id="UP000478837">
    <property type="component" value="Unassembled WGS sequence"/>
</dbReference>
<keyword evidence="1" id="KW-0732">Signal</keyword>
<dbReference type="AlphaFoldDB" id="A0A6L9MWM9"/>
<sequence length="173" mass="18934">MNRYFNALKTASSAVMSAMLVCLFLMSINASANSFLLTSSGGGTLYLQSSDEEQRVFNYLIDTGSSLTILNKATFKAFKSEQSVKQEGVVIAKLANGRKQKVKLYTIPLLTLSADCHFENVKVAVMDNQHNILGMEVLSRAAPFGIQMSPPTLTLNQCDDELMPELVAKNTNN</sequence>
<reference evidence="2 3" key="1">
    <citation type="submission" date="2020-01" db="EMBL/GenBank/DDBJ databases">
        <title>Genomes of bacteria type strains.</title>
        <authorList>
            <person name="Chen J."/>
            <person name="Zhu S."/>
            <person name="Yang J."/>
        </authorList>
    </citation>
    <scope>NUCLEOTIDE SEQUENCE [LARGE SCALE GENOMIC DNA]</scope>
    <source>
        <strain evidence="2 3">LMG 22958</strain>
    </source>
</reference>
<evidence type="ECO:0000313" key="3">
    <source>
        <dbReference type="Proteomes" id="UP000478837"/>
    </source>
</evidence>
<feature type="signal peptide" evidence="1">
    <location>
        <begin position="1"/>
        <end position="32"/>
    </location>
</feature>
<accession>A0A6L9MWM9</accession>
<gene>
    <name evidence="2" type="ORF">GTW09_14110</name>
</gene>
<dbReference type="RefSeq" id="WP_163112408.1">
    <property type="nucleotide sequence ID" value="NZ_JAAAWP010000009.1"/>
</dbReference>
<evidence type="ECO:0000313" key="2">
    <source>
        <dbReference type="EMBL" id="NDW22659.1"/>
    </source>
</evidence>